<evidence type="ECO:0000313" key="3">
    <source>
        <dbReference type="Proteomes" id="UP000619743"/>
    </source>
</evidence>
<dbReference type="Proteomes" id="UP000619743">
    <property type="component" value="Unassembled WGS sequence"/>
</dbReference>
<keyword evidence="2" id="KW-0489">Methyltransferase</keyword>
<protein>
    <submittedName>
        <fullName evidence="2">Methyltransferase</fullName>
    </submittedName>
</protein>
<dbReference type="InterPro" id="IPR016980">
    <property type="entry name" value="S-AdoMet-dep_MeTrfase_Alr7345"/>
</dbReference>
<organism evidence="2 3">
    <name type="scientific">Neiella marina</name>
    <dbReference type="NCBI Taxonomy" id="508461"/>
    <lineage>
        <taxon>Bacteria</taxon>
        <taxon>Pseudomonadati</taxon>
        <taxon>Pseudomonadota</taxon>
        <taxon>Gammaproteobacteria</taxon>
        <taxon>Alteromonadales</taxon>
        <taxon>Echinimonadaceae</taxon>
        <taxon>Neiella</taxon>
    </lineage>
</organism>
<dbReference type="AlphaFoldDB" id="A0A8J2U3A1"/>
<dbReference type="GO" id="GO:0008168">
    <property type="term" value="F:methyltransferase activity"/>
    <property type="evidence" value="ECO:0007669"/>
    <property type="project" value="UniProtKB-KW"/>
</dbReference>
<evidence type="ECO:0000256" key="1">
    <source>
        <dbReference type="SAM" id="SignalP"/>
    </source>
</evidence>
<dbReference type="PIRSF" id="PIRSF031679">
    <property type="entry name" value="Mtase_Alr7345_prd"/>
    <property type="match status" value="1"/>
</dbReference>
<keyword evidence="3" id="KW-1185">Reference proteome</keyword>
<name>A0A8J2U3A1_9GAMM</name>
<proteinExistence type="predicted"/>
<sequence>MLLRALRTTSAKKAVLAGLTLSAAVIAAPAMADDALAKTIADERRAAMAERDVYRHPYQTLTFFGIKPTDTVIELWPGSGAWYSHILAPYLKDQGKFIAANFKVTGADENSYYYKNGKKLLAKLDANKDWWGNVAVVEFQPPAAAKLGADNSVDMVLTFRNLHGWHRDGIDGDVLASAFAVLKPGGVLGVVQHRGPDNKSNEELKGSGYLNQAELIGVIESAGFKIVATSEVNANAKDTKDHPKGVWTLPPVLRLKDQDKDKYLAIGESDRMTLKFIKPAN</sequence>
<dbReference type="InterPro" id="IPR029063">
    <property type="entry name" value="SAM-dependent_MTases_sf"/>
</dbReference>
<feature type="signal peptide" evidence="1">
    <location>
        <begin position="1"/>
        <end position="32"/>
    </location>
</feature>
<dbReference type="RefSeq" id="WP_229744635.1">
    <property type="nucleotide sequence ID" value="NZ_BMDX01000003.1"/>
</dbReference>
<comment type="caution">
    <text evidence="2">The sequence shown here is derived from an EMBL/GenBank/DDBJ whole genome shotgun (WGS) entry which is preliminary data.</text>
</comment>
<gene>
    <name evidence="2" type="ORF">GCM10011369_09560</name>
</gene>
<dbReference type="GO" id="GO:0032259">
    <property type="term" value="P:methylation"/>
    <property type="evidence" value="ECO:0007669"/>
    <property type="project" value="UniProtKB-KW"/>
</dbReference>
<dbReference type="Gene3D" id="3.40.50.150">
    <property type="entry name" value="Vaccinia Virus protein VP39"/>
    <property type="match status" value="1"/>
</dbReference>
<dbReference type="EMBL" id="BMDX01000003">
    <property type="protein sequence ID" value="GGA69970.1"/>
    <property type="molecule type" value="Genomic_DNA"/>
</dbReference>
<evidence type="ECO:0000313" key="2">
    <source>
        <dbReference type="EMBL" id="GGA69970.1"/>
    </source>
</evidence>
<dbReference type="SUPFAM" id="SSF53335">
    <property type="entry name" value="S-adenosyl-L-methionine-dependent methyltransferases"/>
    <property type="match status" value="1"/>
</dbReference>
<accession>A0A8J2U3A1</accession>
<keyword evidence="1" id="KW-0732">Signal</keyword>
<feature type="chain" id="PRO_5035271171" evidence="1">
    <location>
        <begin position="33"/>
        <end position="281"/>
    </location>
</feature>
<keyword evidence="2" id="KW-0808">Transferase</keyword>
<reference evidence="3" key="1">
    <citation type="journal article" date="2019" name="Int. J. Syst. Evol. Microbiol.">
        <title>The Global Catalogue of Microorganisms (GCM) 10K type strain sequencing project: providing services to taxonomists for standard genome sequencing and annotation.</title>
        <authorList>
            <consortium name="The Broad Institute Genomics Platform"/>
            <consortium name="The Broad Institute Genome Sequencing Center for Infectious Disease"/>
            <person name="Wu L."/>
            <person name="Ma J."/>
        </authorList>
    </citation>
    <scope>NUCLEOTIDE SEQUENCE [LARGE SCALE GENOMIC DNA]</scope>
    <source>
        <strain evidence="3">CGMCC 1.10130</strain>
    </source>
</reference>